<reference evidence="1 2" key="1">
    <citation type="submission" date="2024-02" db="EMBL/GenBank/DDBJ databases">
        <title>Expansion and revision of Xanthobacter and proposal of Roseixanthobacter gen. nov.</title>
        <authorList>
            <person name="Soltysiak M.P.M."/>
            <person name="Jalihal A."/>
            <person name="Ory A."/>
            <person name="Chrisophersen C."/>
            <person name="Lee A.D."/>
            <person name="Boulton J."/>
            <person name="Springer M."/>
        </authorList>
    </citation>
    <scope>NUCLEOTIDE SEQUENCE [LARGE SCALE GENOMIC DNA]</scope>
    <source>
        <strain evidence="1 2">23A</strain>
    </source>
</reference>
<dbReference type="Proteomes" id="UP001604002">
    <property type="component" value="Unassembled WGS sequence"/>
</dbReference>
<evidence type="ECO:0000313" key="1">
    <source>
        <dbReference type="EMBL" id="MFG1371637.1"/>
    </source>
</evidence>
<comment type="caution">
    <text evidence="1">The sequence shown here is derived from an EMBL/GenBank/DDBJ whole genome shotgun (WGS) entry which is preliminary data.</text>
</comment>
<evidence type="ECO:0008006" key="3">
    <source>
        <dbReference type="Google" id="ProtNLM"/>
    </source>
</evidence>
<evidence type="ECO:0000313" key="2">
    <source>
        <dbReference type="Proteomes" id="UP001604002"/>
    </source>
</evidence>
<dbReference type="EMBL" id="JBAFVH010000003">
    <property type="protein sequence ID" value="MFG1371637.1"/>
    <property type="molecule type" value="Genomic_DNA"/>
</dbReference>
<organism evidence="1 2">
    <name type="scientific">Xanthobacter oligotrophicus</name>
    <dbReference type="NCBI Taxonomy" id="2607286"/>
    <lineage>
        <taxon>Bacteria</taxon>
        <taxon>Pseudomonadati</taxon>
        <taxon>Pseudomonadota</taxon>
        <taxon>Alphaproteobacteria</taxon>
        <taxon>Hyphomicrobiales</taxon>
        <taxon>Xanthobacteraceae</taxon>
        <taxon>Xanthobacter</taxon>
    </lineage>
</organism>
<gene>
    <name evidence="1" type="ORF">V5F32_05650</name>
</gene>
<sequence>MMFGFRFHARRTPPQARTLPTTHLVARLVPAAPCGWVFFDGSETRMATEDGTDLIIPGGAFFPEEARRYASESEACIEAARLNDASLCLDRPWRVKPVSAFEVKRSPFAHAVAHF</sequence>
<keyword evidence="2" id="KW-1185">Reference proteome</keyword>
<protein>
    <recommendedName>
        <fullName evidence="3">DUF397 domain-containing protein</fullName>
    </recommendedName>
</protein>
<dbReference type="RefSeq" id="WP_393991614.1">
    <property type="nucleotide sequence ID" value="NZ_JBAFVH010000003.1"/>
</dbReference>
<proteinExistence type="predicted"/>
<name>A0ABW6ZSE1_9HYPH</name>
<accession>A0ABW6ZSE1</accession>